<gene>
    <name evidence="2" type="ORF">ThimaDRAFT_3588</name>
</gene>
<dbReference type="PROSITE" id="PS51257">
    <property type="entry name" value="PROKAR_LIPOPROTEIN"/>
    <property type="match status" value="1"/>
</dbReference>
<feature type="chain" id="PRO_5003394180" description="Lipoprotein" evidence="1">
    <location>
        <begin position="22"/>
        <end position="137"/>
    </location>
</feature>
<dbReference type="AlphaFoldDB" id="F9UF85"/>
<accession>F9UF85</accession>
<dbReference type="STRING" id="768671.ThimaDRAFT_3588"/>
<evidence type="ECO:0000256" key="1">
    <source>
        <dbReference type="SAM" id="SignalP"/>
    </source>
</evidence>
<dbReference type="EMBL" id="AFWV01000012">
    <property type="protein sequence ID" value="EGV17122.1"/>
    <property type="molecule type" value="Genomic_DNA"/>
</dbReference>
<reference evidence="2 3" key="1">
    <citation type="submission" date="2011-06" db="EMBL/GenBank/DDBJ databases">
        <title>The draft genome of Thiocapsa marina 5811.</title>
        <authorList>
            <consortium name="US DOE Joint Genome Institute (JGI-PGF)"/>
            <person name="Lucas S."/>
            <person name="Han J."/>
            <person name="Cheng J.-F."/>
            <person name="Goodwin L."/>
            <person name="Pitluck S."/>
            <person name="Peters L."/>
            <person name="Land M.L."/>
            <person name="Hauser L."/>
            <person name="Vogl K."/>
            <person name="Liu Z."/>
            <person name="Imhoff J."/>
            <person name="Thiel V."/>
            <person name="Frigaard N.-U."/>
            <person name="Bryant D."/>
            <person name="Woyke T.J."/>
        </authorList>
    </citation>
    <scope>NUCLEOTIDE SEQUENCE [LARGE SCALE GENOMIC DNA]</scope>
    <source>
        <strain evidence="2 3">5811</strain>
    </source>
</reference>
<evidence type="ECO:0000313" key="3">
    <source>
        <dbReference type="Proteomes" id="UP000005459"/>
    </source>
</evidence>
<sequence>MKTYRSGFLRTSIVATSGVLAISALLTLSGCTAIQQSEAQSTERMLAAAGFQMQFAKTPDQMAKVTALPQRTLTRTTGPDGALRFVWADATDCQCLYVGTESAYDRYRKLGIQQEIAEENEMASMDWDSWGGWGPWW</sequence>
<keyword evidence="1" id="KW-0732">Signal</keyword>
<organism evidence="2 3">
    <name type="scientific">Thiocapsa marina 5811</name>
    <dbReference type="NCBI Taxonomy" id="768671"/>
    <lineage>
        <taxon>Bacteria</taxon>
        <taxon>Pseudomonadati</taxon>
        <taxon>Pseudomonadota</taxon>
        <taxon>Gammaproteobacteria</taxon>
        <taxon>Chromatiales</taxon>
        <taxon>Chromatiaceae</taxon>
        <taxon>Thiocapsa</taxon>
    </lineage>
</organism>
<dbReference type="OrthoDB" id="7596417at2"/>
<protein>
    <recommendedName>
        <fullName evidence="4">Lipoprotein</fullName>
    </recommendedName>
</protein>
<feature type="signal peptide" evidence="1">
    <location>
        <begin position="1"/>
        <end position="21"/>
    </location>
</feature>
<evidence type="ECO:0000313" key="2">
    <source>
        <dbReference type="EMBL" id="EGV17122.1"/>
    </source>
</evidence>
<dbReference type="eggNOG" id="ENOG5030WU7">
    <property type="taxonomic scope" value="Bacteria"/>
</dbReference>
<dbReference type="RefSeq" id="WP_007194460.1">
    <property type="nucleotide sequence ID" value="NZ_AFWV01000012.1"/>
</dbReference>
<keyword evidence="3" id="KW-1185">Reference proteome</keyword>
<evidence type="ECO:0008006" key="4">
    <source>
        <dbReference type="Google" id="ProtNLM"/>
    </source>
</evidence>
<dbReference type="Proteomes" id="UP000005459">
    <property type="component" value="Unassembled WGS sequence"/>
</dbReference>
<name>F9UF85_9GAMM</name>
<proteinExistence type="predicted"/>